<protein>
    <submittedName>
        <fullName evidence="2">DNA-binding MarR family transcriptional regulator</fullName>
    </submittedName>
</protein>
<dbReference type="PRINTS" id="PR00598">
    <property type="entry name" value="HTHMARR"/>
</dbReference>
<dbReference type="AlphaFoldDB" id="A0A840FC78"/>
<dbReference type="PANTHER" id="PTHR33164">
    <property type="entry name" value="TRANSCRIPTIONAL REGULATOR, MARR FAMILY"/>
    <property type="match status" value="1"/>
</dbReference>
<dbReference type="InterPro" id="IPR000835">
    <property type="entry name" value="HTH_MarR-typ"/>
</dbReference>
<evidence type="ECO:0000313" key="2">
    <source>
        <dbReference type="EMBL" id="MBB4154252.1"/>
    </source>
</evidence>
<accession>A0A840FC78</accession>
<dbReference type="Proteomes" id="UP000529795">
    <property type="component" value="Unassembled WGS sequence"/>
</dbReference>
<dbReference type="SUPFAM" id="SSF46785">
    <property type="entry name" value="Winged helix' DNA-binding domain"/>
    <property type="match status" value="1"/>
</dbReference>
<dbReference type="EMBL" id="JACIEV010000005">
    <property type="protein sequence ID" value="MBB4154252.1"/>
    <property type="molecule type" value="Genomic_DNA"/>
</dbReference>
<comment type="caution">
    <text evidence="2">The sequence shown here is derived from an EMBL/GenBank/DDBJ whole genome shotgun (WGS) entry which is preliminary data.</text>
</comment>
<organism evidence="2 3">
    <name type="scientific">Sphingomonas jinjuensis</name>
    <dbReference type="NCBI Taxonomy" id="535907"/>
    <lineage>
        <taxon>Bacteria</taxon>
        <taxon>Pseudomonadati</taxon>
        <taxon>Pseudomonadota</taxon>
        <taxon>Alphaproteobacteria</taxon>
        <taxon>Sphingomonadales</taxon>
        <taxon>Sphingomonadaceae</taxon>
        <taxon>Sphingomonas</taxon>
    </lineage>
</organism>
<dbReference type="Pfam" id="PF12802">
    <property type="entry name" value="MarR_2"/>
    <property type="match status" value="1"/>
</dbReference>
<feature type="domain" description="HTH marR-type" evidence="1">
    <location>
        <begin position="1"/>
        <end position="150"/>
    </location>
</feature>
<gene>
    <name evidence="2" type="ORF">GGQ80_002162</name>
</gene>
<evidence type="ECO:0000313" key="3">
    <source>
        <dbReference type="Proteomes" id="UP000529795"/>
    </source>
</evidence>
<reference evidence="2 3" key="1">
    <citation type="submission" date="2020-08" db="EMBL/GenBank/DDBJ databases">
        <title>Genomic Encyclopedia of Type Strains, Phase IV (KMG-IV): sequencing the most valuable type-strain genomes for metagenomic binning, comparative biology and taxonomic classification.</title>
        <authorList>
            <person name="Goeker M."/>
        </authorList>
    </citation>
    <scope>NUCLEOTIDE SEQUENCE [LARGE SCALE GENOMIC DNA]</scope>
    <source>
        <strain evidence="2 3">YC6723</strain>
    </source>
</reference>
<dbReference type="PROSITE" id="PS50995">
    <property type="entry name" value="HTH_MARR_2"/>
    <property type="match status" value="1"/>
</dbReference>
<dbReference type="InterPro" id="IPR036388">
    <property type="entry name" value="WH-like_DNA-bd_sf"/>
</dbReference>
<dbReference type="RefSeq" id="WP_183984589.1">
    <property type="nucleotide sequence ID" value="NZ_JACIEV010000005.1"/>
</dbReference>
<keyword evidence="3" id="KW-1185">Reference proteome</keyword>
<dbReference type="GO" id="GO:0003700">
    <property type="term" value="F:DNA-binding transcription factor activity"/>
    <property type="evidence" value="ECO:0007669"/>
    <property type="project" value="InterPro"/>
</dbReference>
<keyword evidence="2" id="KW-0238">DNA-binding</keyword>
<dbReference type="Gene3D" id="1.10.10.10">
    <property type="entry name" value="Winged helix-like DNA-binding domain superfamily/Winged helix DNA-binding domain"/>
    <property type="match status" value="1"/>
</dbReference>
<name>A0A840FC78_9SPHN</name>
<dbReference type="InterPro" id="IPR039422">
    <property type="entry name" value="MarR/SlyA-like"/>
</dbReference>
<dbReference type="GO" id="GO:0003677">
    <property type="term" value="F:DNA binding"/>
    <property type="evidence" value="ECO:0007669"/>
    <property type="project" value="UniProtKB-KW"/>
</dbReference>
<evidence type="ECO:0000259" key="1">
    <source>
        <dbReference type="PROSITE" id="PS50995"/>
    </source>
</evidence>
<proteinExistence type="predicted"/>
<dbReference type="SMART" id="SM00347">
    <property type="entry name" value="HTH_MARR"/>
    <property type="match status" value="1"/>
</dbReference>
<dbReference type="InterPro" id="IPR036390">
    <property type="entry name" value="WH_DNA-bd_sf"/>
</dbReference>
<dbReference type="GO" id="GO:0006950">
    <property type="term" value="P:response to stress"/>
    <property type="evidence" value="ECO:0007669"/>
    <property type="project" value="TreeGrafter"/>
</dbReference>
<dbReference type="PANTHER" id="PTHR33164:SF44">
    <property type="entry name" value="TRANSCRIPTIONAL REGULATORY PROTEIN"/>
    <property type="match status" value="1"/>
</dbReference>
<sequence length="167" mass="19016">MTELLWPAPAQYLREDAIRGGMDLLLFAHKSHLRRADEELSALQIGRAHHRVLYFVARQPGLSVGELLDLLGVTKQSLGRVMTDLQKRGLIIQEPGQRDRRQRLLRLSAEGHDLEQRLFNELRANMQRAYAAAGETAVNGYWSMMQHLMTPEARSQFAAFHAKSKNS</sequence>